<reference evidence="3" key="2">
    <citation type="submission" date="2017-05" db="EMBL/GenBank/DDBJ databases">
        <title>Improved OligoMM genomes.</title>
        <authorList>
            <person name="Garzetti D."/>
        </authorList>
    </citation>
    <scope>NUCLEOTIDE SEQUENCE [LARGE SCALE GENOMIC DNA]</scope>
    <source>
        <strain evidence="3">KB18</strain>
    </source>
</reference>
<dbReference type="Pfam" id="PF00300">
    <property type="entry name" value="His_Phos_1"/>
    <property type="match status" value="1"/>
</dbReference>
<dbReference type="AlphaFoldDB" id="A0A1Z2XV85"/>
<gene>
    <name evidence="1" type="ORF">ADH66_17860</name>
    <name evidence="2" type="ORF">I5Q82_08265</name>
</gene>
<dbReference type="KEGG" id="amur:ADH66_17860"/>
<protein>
    <submittedName>
        <fullName evidence="2">Histidine phosphatase family protein</fullName>
    </submittedName>
</protein>
<reference evidence="1" key="1">
    <citation type="journal article" date="2017" name="Genome Announc.">
        <title>High-Quality Whole-Genome Sequences of the Oligo-Mouse-Microbiota Bacterial Community.</title>
        <authorList>
            <person name="Garzetti D."/>
            <person name="Brugiroux S."/>
            <person name="Bunk B."/>
            <person name="Pukall R."/>
            <person name="McCoy K.D."/>
            <person name="Macpherson A.J."/>
            <person name="Stecher B."/>
        </authorList>
    </citation>
    <scope>NUCLEOTIDE SEQUENCE</scope>
    <source>
        <strain evidence="1">KB18</strain>
    </source>
</reference>
<dbReference type="InterPro" id="IPR029033">
    <property type="entry name" value="His_PPase_superfam"/>
</dbReference>
<dbReference type="EMBL" id="CP065321">
    <property type="protein sequence ID" value="QQR31635.1"/>
    <property type="molecule type" value="Genomic_DNA"/>
</dbReference>
<dbReference type="Gene3D" id="3.40.50.1240">
    <property type="entry name" value="Phosphoglycerate mutase-like"/>
    <property type="match status" value="1"/>
</dbReference>
<evidence type="ECO:0000313" key="3">
    <source>
        <dbReference type="Proteomes" id="UP000196710"/>
    </source>
</evidence>
<sequence>MKSYVIHLLRAMPSQGALEGRYVGRAQSPLPMGAVAELAEFKREYKYPQGELYCASPAVSCVDTLKILYPQAQPEVVLDLAECDFGDWENKTAEELKDEPGFPEWLMGQGAPPNGESGQVFFQRICRGFQLLVQNMMARGVTPAVLVTHAGVMTSILAAFGLPKAAPQDWLCDGGFGYSVRITPGLWMREPVMEVFARVPKLEDK</sequence>
<dbReference type="RefSeq" id="WP_066537997.1">
    <property type="nucleotide sequence ID" value="NZ_CAPVCI010000008.1"/>
</dbReference>
<name>A0A1Z2XV85_9FIRM</name>
<evidence type="ECO:0000313" key="2">
    <source>
        <dbReference type="EMBL" id="QQR31635.1"/>
    </source>
</evidence>
<evidence type="ECO:0000313" key="1">
    <source>
        <dbReference type="EMBL" id="ASB42353.1"/>
    </source>
</evidence>
<evidence type="ECO:0000313" key="4">
    <source>
        <dbReference type="Proteomes" id="UP000596035"/>
    </source>
</evidence>
<dbReference type="EMBL" id="CP021422">
    <property type="protein sequence ID" value="ASB42353.1"/>
    <property type="molecule type" value="Genomic_DNA"/>
</dbReference>
<organism evidence="2 4">
    <name type="scientific">Acutalibacter muris</name>
    <dbReference type="NCBI Taxonomy" id="1796620"/>
    <lineage>
        <taxon>Bacteria</taxon>
        <taxon>Bacillati</taxon>
        <taxon>Bacillota</taxon>
        <taxon>Clostridia</taxon>
        <taxon>Eubacteriales</taxon>
        <taxon>Acutalibacteraceae</taxon>
        <taxon>Acutalibacter</taxon>
    </lineage>
</organism>
<dbReference type="Proteomes" id="UP000196710">
    <property type="component" value="Chromosome"/>
</dbReference>
<dbReference type="InterPro" id="IPR013078">
    <property type="entry name" value="His_Pase_superF_clade-1"/>
</dbReference>
<dbReference type="SUPFAM" id="SSF53254">
    <property type="entry name" value="Phosphoglycerate mutase-like"/>
    <property type="match status" value="1"/>
</dbReference>
<reference evidence="2 4" key="3">
    <citation type="submission" date="2020-11" db="EMBL/GenBank/DDBJ databases">
        <title>Closed and high quality bacterial genomes of the OMM12 community.</title>
        <authorList>
            <person name="Marbouty M."/>
            <person name="Lamy-Besnier Q."/>
            <person name="Debarbieux L."/>
            <person name="Koszul R."/>
        </authorList>
    </citation>
    <scope>NUCLEOTIDE SEQUENCE [LARGE SCALE GENOMIC DNA]</scope>
    <source>
        <strain evidence="2 4">KB18</strain>
    </source>
</reference>
<proteinExistence type="predicted"/>
<dbReference type="Proteomes" id="UP000596035">
    <property type="component" value="Chromosome"/>
</dbReference>
<keyword evidence="3" id="KW-1185">Reference proteome</keyword>
<accession>A0A1Z2XV85</accession>